<keyword evidence="3" id="KW-0813">Transport</keyword>
<dbReference type="SUPFAM" id="SSF81324">
    <property type="entry name" value="Voltage-gated potassium channels"/>
    <property type="match status" value="1"/>
</dbReference>
<dbReference type="GO" id="GO:0034220">
    <property type="term" value="P:monoatomic ion transmembrane transport"/>
    <property type="evidence" value="ECO:0007669"/>
    <property type="project" value="UniProtKB-KW"/>
</dbReference>
<protein>
    <submittedName>
        <fullName evidence="3">Potassium channel family protein</fullName>
    </submittedName>
</protein>
<dbReference type="Proteomes" id="UP001595379">
    <property type="component" value="Unassembled WGS sequence"/>
</dbReference>
<organism evidence="3 4">
    <name type="scientific">Hyphobacterium vulgare</name>
    <dbReference type="NCBI Taxonomy" id="1736751"/>
    <lineage>
        <taxon>Bacteria</taxon>
        <taxon>Pseudomonadati</taxon>
        <taxon>Pseudomonadota</taxon>
        <taxon>Alphaproteobacteria</taxon>
        <taxon>Maricaulales</taxon>
        <taxon>Maricaulaceae</taxon>
        <taxon>Hyphobacterium</taxon>
    </lineage>
</organism>
<dbReference type="EMBL" id="JBHRSV010000001">
    <property type="protein sequence ID" value="MFC2924875.1"/>
    <property type="molecule type" value="Genomic_DNA"/>
</dbReference>
<evidence type="ECO:0000313" key="4">
    <source>
        <dbReference type="Proteomes" id="UP001595379"/>
    </source>
</evidence>
<keyword evidence="3" id="KW-0406">Ion transport</keyword>
<dbReference type="InterPro" id="IPR013099">
    <property type="entry name" value="K_chnl_dom"/>
</dbReference>
<feature type="domain" description="Potassium channel" evidence="2">
    <location>
        <begin position="69"/>
        <end position="140"/>
    </location>
</feature>
<dbReference type="Gene3D" id="1.10.287.70">
    <property type="match status" value="1"/>
</dbReference>
<evidence type="ECO:0000259" key="2">
    <source>
        <dbReference type="Pfam" id="PF07885"/>
    </source>
</evidence>
<gene>
    <name evidence="3" type="ORF">ACFOOR_02015</name>
</gene>
<feature type="transmembrane region" description="Helical" evidence="1">
    <location>
        <begin position="12"/>
        <end position="37"/>
    </location>
</feature>
<evidence type="ECO:0000313" key="3">
    <source>
        <dbReference type="EMBL" id="MFC2924875.1"/>
    </source>
</evidence>
<keyword evidence="3" id="KW-0407">Ion channel</keyword>
<name>A0ABV6ZTW0_9PROT</name>
<accession>A0ABV6ZTW0</accession>
<dbReference type="RefSeq" id="WP_343163422.1">
    <property type="nucleotide sequence ID" value="NZ_JBHRSV010000001.1"/>
</dbReference>
<dbReference type="Pfam" id="PF07885">
    <property type="entry name" value="Ion_trans_2"/>
    <property type="match status" value="1"/>
</dbReference>
<feature type="transmembrane region" description="Helical" evidence="1">
    <location>
        <begin position="122"/>
        <end position="141"/>
    </location>
</feature>
<evidence type="ECO:0000256" key="1">
    <source>
        <dbReference type="SAM" id="Phobius"/>
    </source>
</evidence>
<feature type="transmembrane region" description="Helical" evidence="1">
    <location>
        <begin position="91"/>
        <end position="110"/>
    </location>
</feature>
<keyword evidence="1" id="KW-1133">Transmembrane helix</keyword>
<proteinExistence type="predicted"/>
<keyword evidence="1" id="KW-0812">Transmembrane</keyword>
<feature type="transmembrane region" description="Helical" evidence="1">
    <location>
        <begin position="57"/>
        <end position="79"/>
    </location>
</feature>
<comment type="caution">
    <text evidence="3">The sequence shown here is derived from an EMBL/GenBank/DDBJ whole genome shotgun (WGS) entry which is preliminary data.</text>
</comment>
<sequence length="157" mass="17164">MIESGSAHILPPLALATGMIVATVIIHMIGLIVLMALLQSRSHNLKPMQNALRQGVFIVLVVLGLVAIHAVEIWLYALVYLALGELPTLEAALYFSTTTFTTVGYGDVVLDERWRMVAALEGFNGFLLIGWSTAFLVSVIGKLRAAELAWLDRMRDS</sequence>
<keyword evidence="4" id="KW-1185">Reference proteome</keyword>
<reference evidence="4" key="1">
    <citation type="journal article" date="2019" name="Int. J. Syst. Evol. Microbiol.">
        <title>The Global Catalogue of Microorganisms (GCM) 10K type strain sequencing project: providing services to taxonomists for standard genome sequencing and annotation.</title>
        <authorList>
            <consortium name="The Broad Institute Genomics Platform"/>
            <consortium name="The Broad Institute Genome Sequencing Center for Infectious Disease"/>
            <person name="Wu L."/>
            <person name="Ma J."/>
        </authorList>
    </citation>
    <scope>NUCLEOTIDE SEQUENCE [LARGE SCALE GENOMIC DNA]</scope>
    <source>
        <strain evidence="4">KCTC 52487</strain>
    </source>
</reference>
<keyword evidence="1" id="KW-0472">Membrane</keyword>